<feature type="transmembrane region" description="Helical" evidence="6">
    <location>
        <begin position="113"/>
        <end position="131"/>
    </location>
</feature>
<dbReference type="STRING" id="284581.AMD01_06190"/>
<dbReference type="RefSeq" id="WP_053400533.1">
    <property type="nucleotide sequence ID" value="NZ_JAUKEN010000001.1"/>
</dbReference>
<dbReference type="PIRSF" id="PIRSF038958">
    <property type="entry name" value="PG_synth_SpoVB"/>
    <property type="match status" value="1"/>
</dbReference>
<evidence type="ECO:0000256" key="1">
    <source>
        <dbReference type="ARBA" id="ARBA00004651"/>
    </source>
</evidence>
<keyword evidence="2" id="KW-1003">Cell membrane</keyword>
<dbReference type="InterPro" id="IPR050833">
    <property type="entry name" value="Poly_Biosynth_Transport"/>
</dbReference>
<feature type="transmembrane region" description="Helical" evidence="6">
    <location>
        <begin position="175"/>
        <end position="200"/>
    </location>
</feature>
<dbReference type="EMBL" id="LILC01000007">
    <property type="protein sequence ID" value="KOO47622.1"/>
    <property type="molecule type" value="Genomic_DNA"/>
</dbReference>
<feature type="transmembrane region" description="Helical" evidence="6">
    <location>
        <begin position="312"/>
        <end position="331"/>
    </location>
</feature>
<accession>A0A0M0L9U6</accession>
<dbReference type="InterPro" id="IPR002797">
    <property type="entry name" value="Polysacc_synth"/>
</dbReference>
<dbReference type="InterPro" id="IPR024923">
    <property type="entry name" value="PG_synth_SpoVB"/>
</dbReference>
<sequence>MNAFLKGTFVLASAAFLGELVEFLVNMILARELGKEGMGIYMSVLPIIFLIATVASLEFPISIAKFIAEHDRKEHRHMMKHATRFALFMTVIFFCLTAVVVFSFPVLSHYHPMLNRIVLIFIPIVAFSAILRGYFTGKNRMTTIAVSNFIRKAVQLTLLFLLFRTFSFESAELSMLAAVGALVGTEAVILIYFFFSYFTSLNVITKSHRPTLQPKEIRHKLLAVSLPTTGLRLFNALANAIQPFLIKKALVLSGMSISVATQHFGILMGVAATIGFFPAFFAHSILVALIPAVSEAQIKQDSAKLQELLQQCMKMTFTYGIPSVVVMYVFAHPLTNLFFHSTEAVYYLQNLWPFFLFHYFSIPLQAYLIGLGLVKDGLYHTIWAHIISFGMIYLLGSQQEIGMHGIIMGLNAGAVLLMLLHYVTVCRAIGVTLILWRTKKT</sequence>
<protein>
    <submittedName>
        <fullName evidence="7">Multidrug transporter MatE</fullName>
    </submittedName>
</protein>
<dbReference type="PANTHER" id="PTHR30250:SF24">
    <property type="entry name" value="STAGE V SPORULATION PROTEIN B"/>
    <property type="match status" value="1"/>
</dbReference>
<keyword evidence="5 6" id="KW-0472">Membrane</keyword>
<dbReference type="OrthoDB" id="9775950at2"/>
<keyword evidence="3 6" id="KW-0812">Transmembrane</keyword>
<feature type="transmembrane region" description="Helical" evidence="6">
    <location>
        <begin position="266"/>
        <end position="291"/>
    </location>
</feature>
<dbReference type="GO" id="GO:0015297">
    <property type="term" value="F:antiporter activity"/>
    <property type="evidence" value="ECO:0007669"/>
    <property type="project" value="InterPro"/>
</dbReference>
<dbReference type="AlphaFoldDB" id="A0A0M0L9U6"/>
<comment type="caution">
    <text evidence="7">The sequence shown here is derived from an EMBL/GenBank/DDBJ whole genome shotgun (WGS) entry which is preliminary data.</text>
</comment>
<evidence type="ECO:0000256" key="5">
    <source>
        <dbReference type="ARBA" id="ARBA00023136"/>
    </source>
</evidence>
<dbReference type="PATRIC" id="fig|284581.3.peg.4639"/>
<evidence type="ECO:0000313" key="8">
    <source>
        <dbReference type="Proteomes" id="UP000037558"/>
    </source>
</evidence>
<name>A0A0M0L9U6_9BACI</name>
<evidence type="ECO:0000313" key="7">
    <source>
        <dbReference type="EMBL" id="KOO47622.1"/>
    </source>
</evidence>
<proteinExistence type="predicted"/>
<dbReference type="PANTHER" id="PTHR30250">
    <property type="entry name" value="PST FAMILY PREDICTED COLANIC ACID TRANSPORTER"/>
    <property type="match status" value="1"/>
</dbReference>
<dbReference type="CDD" id="cd13124">
    <property type="entry name" value="MATE_SpoVB_like"/>
    <property type="match status" value="1"/>
</dbReference>
<organism evidence="7 8">
    <name type="scientific">Priestia koreensis</name>
    <dbReference type="NCBI Taxonomy" id="284581"/>
    <lineage>
        <taxon>Bacteria</taxon>
        <taxon>Bacillati</taxon>
        <taxon>Bacillota</taxon>
        <taxon>Bacilli</taxon>
        <taxon>Bacillales</taxon>
        <taxon>Bacillaceae</taxon>
        <taxon>Priestia</taxon>
    </lineage>
</organism>
<dbReference type="Pfam" id="PF01554">
    <property type="entry name" value="MatE"/>
    <property type="match status" value="1"/>
</dbReference>
<evidence type="ECO:0000256" key="2">
    <source>
        <dbReference type="ARBA" id="ARBA00022475"/>
    </source>
</evidence>
<comment type="subcellular location">
    <subcellularLocation>
        <location evidence="1">Cell membrane</location>
        <topology evidence="1">Multi-pass membrane protein</topology>
    </subcellularLocation>
</comment>
<dbReference type="Proteomes" id="UP000037558">
    <property type="component" value="Unassembled WGS sequence"/>
</dbReference>
<feature type="transmembrane region" description="Helical" evidence="6">
    <location>
        <begin position="40"/>
        <end position="64"/>
    </location>
</feature>
<feature type="transmembrane region" description="Helical" evidence="6">
    <location>
        <begin position="351"/>
        <end position="370"/>
    </location>
</feature>
<dbReference type="GO" id="GO:0005886">
    <property type="term" value="C:plasma membrane"/>
    <property type="evidence" value="ECO:0007669"/>
    <property type="project" value="UniProtKB-SubCell"/>
</dbReference>
<reference evidence="8" key="1">
    <citation type="submission" date="2015-08" db="EMBL/GenBank/DDBJ databases">
        <title>Fjat-14210 dsm16467.</title>
        <authorList>
            <person name="Liu B."/>
            <person name="Wang J."/>
            <person name="Zhu Y."/>
            <person name="Liu G."/>
            <person name="Chen Q."/>
            <person name="Chen Z."/>
            <person name="Lan J."/>
            <person name="Che J."/>
            <person name="Ge C."/>
            <person name="Shi H."/>
            <person name="Pan Z."/>
            <person name="Liu X."/>
        </authorList>
    </citation>
    <scope>NUCLEOTIDE SEQUENCE [LARGE SCALE GENOMIC DNA]</scope>
    <source>
        <strain evidence="8">DSM 16467</strain>
    </source>
</reference>
<keyword evidence="4 6" id="KW-1133">Transmembrane helix</keyword>
<gene>
    <name evidence="7" type="ORF">AMD01_06190</name>
</gene>
<evidence type="ECO:0000256" key="4">
    <source>
        <dbReference type="ARBA" id="ARBA00022989"/>
    </source>
</evidence>
<feature type="transmembrane region" description="Helical" evidence="6">
    <location>
        <begin position="143"/>
        <end position="163"/>
    </location>
</feature>
<keyword evidence="8" id="KW-1185">Reference proteome</keyword>
<feature type="transmembrane region" description="Helical" evidence="6">
    <location>
        <begin position="85"/>
        <end position="107"/>
    </location>
</feature>
<dbReference type="InterPro" id="IPR002528">
    <property type="entry name" value="MATE_fam"/>
</dbReference>
<evidence type="ECO:0000256" key="3">
    <source>
        <dbReference type="ARBA" id="ARBA00022692"/>
    </source>
</evidence>
<dbReference type="GO" id="GO:0042910">
    <property type="term" value="F:xenobiotic transmembrane transporter activity"/>
    <property type="evidence" value="ECO:0007669"/>
    <property type="project" value="InterPro"/>
</dbReference>
<evidence type="ECO:0000256" key="6">
    <source>
        <dbReference type="SAM" id="Phobius"/>
    </source>
</evidence>
<dbReference type="Pfam" id="PF01943">
    <property type="entry name" value="Polysacc_synt"/>
    <property type="match status" value="1"/>
</dbReference>